<name>A0A9P5CL70_CRYP1</name>
<gene>
    <name evidence="1" type="ORF">M406DRAFT_358146</name>
</gene>
<dbReference type="EMBL" id="MU032351">
    <property type="protein sequence ID" value="KAF3761927.1"/>
    <property type="molecule type" value="Genomic_DNA"/>
</dbReference>
<evidence type="ECO:0000313" key="1">
    <source>
        <dbReference type="EMBL" id="KAF3761927.1"/>
    </source>
</evidence>
<keyword evidence="2" id="KW-1185">Reference proteome</keyword>
<dbReference type="RefSeq" id="XP_040772906.1">
    <property type="nucleotide sequence ID" value="XM_040923808.1"/>
</dbReference>
<dbReference type="Proteomes" id="UP000803844">
    <property type="component" value="Unassembled WGS sequence"/>
</dbReference>
<proteinExistence type="predicted"/>
<protein>
    <submittedName>
        <fullName evidence="1">Uncharacterized protein</fullName>
    </submittedName>
</protein>
<dbReference type="GeneID" id="63840937"/>
<sequence>MVTYLGGAINLLASSESTRLDAGVGDGAYKTARNCGRIEDARMPKIFKIQFS</sequence>
<accession>A0A9P5CL70</accession>
<organism evidence="1 2">
    <name type="scientific">Cryphonectria parasitica (strain ATCC 38755 / EP155)</name>
    <dbReference type="NCBI Taxonomy" id="660469"/>
    <lineage>
        <taxon>Eukaryota</taxon>
        <taxon>Fungi</taxon>
        <taxon>Dikarya</taxon>
        <taxon>Ascomycota</taxon>
        <taxon>Pezizomycotina</taxon>
        <taxon>Sordariomycetes</taxon>
        <taxon>Sordariomycetidae</taxon>
        <taxon>Diaporthales</taxon>
        <taxon>Cryphonectriaceae</taxon>
        <taxon>Cryphonectria-Endothia species complex</taxon>
        <taxon>Cryphonectria</taxon>
    </lineage>
</organism>
<dbReference type="OrthoDB" id="5061070at2759"/>
<comment type="caution">
    <text evidence="1">The sequence shown here is derived from an EMBL/GenBank/DDBJ whole genome shotgun (WGS) entry which is preliminary data.</text>
</comment>
<reference evidence="1" key="1">
    <citation type="journal article" date="2020" name="Phytopathology">
        <title>Genome sequence of the chestnut blight fungus Cryphonectria parasitica EP155: A fundamental resource for an archetypical invasive plant pathogen.</title>
        <authorList>
            <person name="Crouch J.A."/>
            <person name="Dawe A."/>
            <person name="Aerts A."/>
            <person name="Barry K."/>
            <person name="Churchill A.C.L."/>
            <person name="Grimwood J."/>
            <person name="Hillman B."/>
            <person name="Milgroom M.G."/>
            <person name="Pangilinan J."/>
            <person name="Smith M."/>
            <person name="Salamov A."/>
            <person name="Schmutz J."/>
            <person name="Yadav J."/>
            <person name="Grigoriev I.V."/>
            <person name="Nuss D."/>
        </authorList>
    </citation>
    <scope>NUCLEOTIDE SEQUENCE</scope>
    <source>
        <strain evidence="1">EP155</strain>
    </source>
</reference>
<dbReference type="AlphaFoldDB" id="A0A9P5CL70"/>
<evidence type="ECO:0000313" key="2">
    <source>
        <dbReference type="Proteomes" id="UP000803844"/>
    </source>
</evidence>